<dbReference type="EMBL" id="JBHMBS010000004">
    <property type="protein sequence ID" value="MFB9675956.1"/>
    <property type="molecule type" value="Genomic_DNA"/>
</dbReference>
<organism evidence="2 3">
    <name type="scientific">Streptosporangium vulgare</name>
    <dbReference type="NCBI Taxonomy" id="46190"/>
    <lineage>
        <taxon>Bacteria</taxon>
        <taxon>Bacillati</taxon>
        <taxon>Actinomycetota</taxon>
        <taxon>Actinomycetes</taxon>
        <taxon>Streptosporangiales</taxon>
        <taxon>Streptosporangiaceae</taxon>
        <taxon>Streptosporangium</taxon>
    </lineage>
</organism>
<feature type="signal peptide" evidence="1">
    <location>
        <begin position="1"/>
        <end position="26"/>
    </location>
</feature>
<feature type="chain" id="PRO_5046594274" evidence="1">
    <location>
        <begin position="27"/>
        <end position="47"/>
    </location>
</feature>
<dbReference type="Proteomes" id="UP001589610">
    <property type="component" value="Unassembled WGS sequence"/>
</dbReference>
<evidence type="ECO:0000256" key="1">
    <source>
        <dbReference type="SAM" id="SignalP"/>
    </source>
</evidence>
<comment type="caution">
    <text evidence="2">The sequence shown here is derived from an EMBL/GenBank/DDBJ whole genome shotgun (WGS) entry which is preliminary data.</text>
</comment>
<gene>
    <name evidence="2" type="ORF">ACFFRH_10695</name>
</gene>
<protein>
    <submittedName>
        <fullName evidence="2">Uncharacterized protein</fullName>
    </submittedName>
</protein>
<sequence length="47" mass="4815">MKKIKAGLLALMVAGLLGASAAPASAIELPCQSLGFNCDSHWMDPGE</sequence>
<dbReference type="RefSeq" id="WP_386155962.1">
    <property type="nucleotide sequence ID" value="NZ_JBHMBS010000004.1"/>
</dbReference>
<evidence type="ECO:0000313" key="2">
    <source>
        <dbReference type="EMBL" id="MFB9675956.1"/>
    </source>
</evidence>
<keyword evidence="1" id="KW-0732">Signal</keyword>
<name>A0ABV5TAJ6_9ACTN</name>
<proteinExistence type="predicted"/>
<reference evidence="2 3" key="1">
    <citation type="submission" date="2024-09" db="EMBL/GenBank/DDBJ databases">
        <authorList>
            <person name="Sun Q."/>
            <person name="Mori K."/>
        </authorList>
    </citation>
    <scope>NUCLEOTIDE SEQUENCE [LARGE SCALE GENOMIC DNA]</scope>
    <source>
        <strain evidence="2 3">JCM 3028</strain>
    </source>
</reference>
<accession>A0ABV5TAJ6</accession>
<keyword evidence="3" id="KW-1185">Reference proteome</keyword>
<evidence type="ECO:0000313" key="3">
    <source>
        <dbReference type="Proteomes" id="UP001589610"/>
    </source>
</evidence>